<evidence type="ECO:0000313" key="2">
    <source>
        <dbReference type="EMBL" id="KAF5826109.1"/>
    </source>
</evidence>
<feature type="domain" description="EF-hand" evidence="1">
    <location>
        <begin position="35"/>
        <end position="70"/>
    </location>
</feature>
<dbReference type="SUPFAM" id="SSF47473">
    <property type="entry name" value="EF-hand"/>
    <property type="match status" value="1"/>
</dbReference>
<evidence type="ECO:0000313" key="3">
    <source>
        <dbReference type="Proteomes" id="UP000815325"/>
    </source>
</evidence>
<accession>A0ABQ7FUL8</accession>
<dbReference type="PROSITE" id="PS50222">
    <property type="entry name" value="EF_HAND_2"/>
    <property type="match status" value="1"/>
</dbReference>
<evidence type="ECO:0000259" key="1">
    <source>
        <dbReference type="PROSITE" id="PS50222"/>
    </source>
</evidence>
<sequence>MCSVRILSDNSQLLNANIQGPELGKLLYNCCITTREMTQALVAFKLMDLDNDGYIPAEDLAKTQSVERKMVDDVLDDAGKGRWWMECWVMQAKEDGG</sequence>
<dbReference type="Proteomes" id="UP000815325">
    <property type="component" value="Unassembled WGS sequence"/>
</dbReference>
<reference evidence="2" key="1">
    <citation type="submission" date="2017-08" db="EMBL/GenBank/DDBJ databases">
        <authorList>
            <person name="Polle J.E."/>
            <person name="Barry K."/>
            <person name="Cushman J."/>
            <person name="Schmutz J."/>
            <person name="Tran D."/>
            <person name="Hathwaick L.T."/>
            <person name="Yim W.C."/>
            <person name="Jenkins J."/>
            <person name="Mckie-Krisberg Z.M."/>
            <person name="Prochnik S."/>
            <person name="Lindquist E."/>
            <person name="Dockter R.B."/>
            <person name="Adam C."/>
            <person name="Molina H."/>
            <person name="Bunkerborg J."/>
            <person name="Jin E."/>
            <person name="Buchheim M."/>
            <person name="Magnuson J."/>
        </authorList>
    </citation>
    <scope>NUCLEOTIDE SEQUENCE</scope>
    <source>
        <strain evidence="2">CCAP 19/18</strain>
    </source>
</reference>
<proteinExistence type="predicted"/>
<keyword evidence="3" id="KW-1185">Reference proteome</keyword>
<organism evidence="2 3">
    <name type="scientific">Dunaliella salina</name>
    <name type="common">Green alga</name>
    <name type="synonym">Protococcus salinus</name>
    <dbReference type="NCBI Taxonomy" id="3046"/>
    <lineage>
        <taxon>Eukaryota</taxon>
        <taxon>Viridiplantae</taxon>
        <taxon>Chlorophyta</taxon>
        <taxon>core chlorophytes</taxon>
        <taxon>Chlorophyceae</taxon>
        <taxon>CS clade</taxon>
        <taxon>Chlamydomonadales</taxon>
        <taxon>Dunaliellaceae</taxon>
        <taxon>Dunaliella</taxon>
    </lineage>
</organism>
<dbReference type="InterPro" id="IPR002048">
    <property type="entry name" value="EF_hand_dom"/>
</dbReference>
<dbReference type="EMBL" id="MU071356">
    <property type="protein sequence ID" value="KAF5826109.1"/>
    <property type="molecule type" value="Genomic_DNA"/>
</dbReference>
<protein>
    <recommendedName>
        <fullName evidence="1">EF-hand domain-containing protein</fullName>
    </recommendedName>
</protein>
<comment type="caution">
    <text evidence="2">The sequence shown here is derived from an EMBL/GenBank/DDBJ whole genome shotgun (WGS) entry which is preliminary data.</text>
</comment>
<name>A0ABQ7FUL8_DUNSA</name>
<gene>
    <name evidence="2" type="ORF">DUNSADRAFT_4818</name>
</gene>
<dbReference type="InterPro" id="IPR011992">
    <property type="entry name" value="EF-hand-dom_pair"/>
</dbReference>